<protein>
    <submittedName>
        <fullName evidence="2">Uncharacterized protein</fullName>
    </submittedName>
</protein>
<organism evidence="2 3">
    <name type="scientific">Aldrovandia affinis</name>
    <dbReference type="NCBI Taxonomy" id="143900"/>
    <lineage>
        <taxon>Eukaryota</taxon>
        <taxon>Metazoa</taxon>
        <taxon>Chordata</taxon>
        <taxon>Craniata</taxon>
        <taxon>Vertebrata</taxon>
        <taxon>Euteleostomi</taxon>
        <taxon>Actinopterygii</taxon>
        <taxon>Neopterygii</taxon>
        <taxon>Teleostei</taxon>
        <taxon>Notacanthiformes</taxon>
        <taxon>Halosauridae</taxon>
        <taxon>Aldrovandia</taxon>
    </lineage>
</organism>
<gene>
    <name evidence="2" type="ORF">AAFF_G00019630</name>
</gene>
<name>A0AAD7WGM2_9TELE</name>
<dbReference type="AlphaFoldDB" id="A0AAD7WGM2"/>
<evidence type="ECO:0000256" key="1">
    <source>
        <dbReference type="SAM" id="MobiDB-lite"/>
    </source>
</evidence>
<feature type="region of interest" description="Disordered" evidence="1">
    <location>
        <begin position="1"/>
        <end position="88"/>
    </location>
</feature>
<sequence length="88" mass="9723">MGEDGRCCQGALPISERVTRENPGKDHREDSWGVAPENANQQPGYNKCPGNSLRPETLAPPSPILRANQRADCHRRPSPLPRDAPKKQ</sequence>
<comment type="caution">
    <text evidence="2">The sequence shown here is derived from an EMBL/GenBank/DDBJ whole genome shotgun (WGS) entry which is preliminary data.</text>
</comment>
<dbReference type="EMBL" id="JAINUG010000107">
    <property type="protein sequence ID" value="KAJ8396386.1"/>
    <property type="molecule type" value="Genomic_DNA"/>
</dbReference>
<accession>A0AAD7WGM2</accession>
<evidence type="ECO:0000313" key="2">
    <source>
        <dbReference type="EMBL" id="KAJ8396386.1"/>
    </source>
</evidence>
<reference evidence="2" key="1">
    <citation type="journal article" date="2023" name="Science">
        <title>Genome structures resolve the early diversification of teleost fishes.</title>
        <authorList>
            <person name="Parey E."/>
            <person name="Louis A."/>
            <person name="Montfort J."/>
            <person name="Bouchez O."/>
            <person name="Roques C."/>
            <person name="Iampietro C."/>
            <person name="Lluch J."/>
            <person name="Castinel A."/>
            <person name="Donnadieu C."/>
            <person name="Desvignes T."/>
            <person name="Floi Bucao C."/>
            <person name="Jouanno E."/>
            <person name="Wen M."/>
            <person name="Mejri S."/>
            <person name="Dirks R."/>
            <person name="Jansen H."/>
            <person name="Henkel C."/>
            <person name="Chen W.J."/>
            <person name="Zahm M."/>
            <person name="Cabau C."/>
            <person name="Klopp C."/>
            <person name="Thompson A.W."/>
            <person name="Robinson-Rechavi M."/>
            <person name="Braasch I."/>
            <person name="Lecointre G."/>
            <person name="Bobe J."/>
            <person name="Postlethwait J.H."/>
            <person name="Berthelot C."/>
            <person name="Roest Crollius H."/>
            <person name="Guiguen Y."/>
        </authorList>
    </citation>
    <scope>NUCLEOTIDE SEQUENCE</scope>
    <source>
        <strain evidence="2">NC1722</strain>
    </source>
</reference>
<proteinExistence type="predicted"/>
<keyword evidence="3" id="KW-1185">Reference proteome</keyword>
<dbReference type="Proteomes" id="UP001221898">
    <property type="component" value="Unassembled WGS sequence"/>
</dbReference>
<evidence type="ECO:0000313" key="3">
    <source>
        <dbReference type="Proteomes" id="UP001221898"/>
    </source>
</evidence>
<feature type="compositionally biased region" description="Basic and acidic residues" evidence="1">
    <location>
        <begin position="17"/>
        <end position="31"/>
    </location>
</feature>